<keyword evidence="2" id="KW-1185">Reference proteome</keyword>
<keyword evidence="1" id="KW-0456">Lyase</keyword>
<sequence>MMMINLREYVKIAISISFILIAMQPSIYAQNEQISWGRAQNQDNGWYALEEAQRIADNVLLYQHENGGWYKNIDMADELTSAEKEELRKQKFTKLGTTIDNGATHTQLRYLAKVYNATGEERYKKSFLKGLDYILEAQYANGGWPQFYPIKQGYYEHITYNDGAMIGVMDLLHNIAIAKPTYSFVDAQRQQKSKQAIDKGLEIILATQVKVNDKLTIWCAQHDKDDLSPAKARAYELPSLSGKESAGIVEYLLKLENPSGEVKQSIRSAVQWFQDHKVMGKKVVWIEDSTYTDNRDRIVVQDSDGGPLWGRFNDITTGKPIFVGRDGIIKQYLAEIEHERRVGYNYIDNYAEKLLKEDYPEWERKY</sequence>
<gene>
    <name evidence="1" type="primary">pelA</name>
    <name evidence="1" type="ORF">RM541_11495</name>
</gene>
<comment type="caution">
    <text evidence="1">The sequence shown here is derived from an EMBL/GenBank/DDBJ whole genome shotgun (WGS) entry which is preliminary data.</text>
</comment>
<dbReference type="Proteomes" id="UP001253848">
    <property type="component" value="Unassembled WGS sequence"/>
</dbReference>
<dbReference type="Pfam" id="PF09492">
    <property type="entry name" value="Pec_lyase"/>
    <property type="match status" value="1"/>
</dbReference>
<dbReference type="GO" id="GO:0030570">
    <property type="term" value="F:pectate lyase activity"/>
    <property type="evidence" value="ECO:0007669"/>
    <property type="project" value="UniProtKB-EC"/>
</dbReference>
<dbReference type="RefSeq" id="WP_311500295.1">
    <property type="nucleotide sequence ID" value="NZ_JAVRHN010000008.1"/>
</dbReference>
<evidence type="ECO:0000313" key="2">
    <source>
        <dbReference type="Proteomes" id="UP001253848"/>
    </source>
</evidence>
<evidence type="ECO:0000313" key="1">
    <source>
        <dbReference type="EMBL" id="MDT0686990.1"/>
    </source>
</evidence>
<proteinExistence type="predicted"/>
<protein>
    <submittedName>
        <fullName evidence="1">Pectate lyase</fullName>
        <ecNumber evidence="1">4.2.2.2</ecNumber>
    </submittedName>
</protein>
<dbReference type="Gene3D" id="1.50.10.20">
    <property type="match status" value="1"/>
</dbReference>
<name>A0ABU3DTE1_9FLAO</name>
<accession>A0ABU3DTE1</accession>
<reference evidence="1 2" key="1">
    <citation type="submission" date="2023-09" db="EMBL/GenBank/DDBJ databases">
        <authorList>
            <person name="Rey-Velasco X."/>
        </authorList>
    </citation>
    <scope>NUCLEOTIDE SEQUENCE [LARGE SCALE GENOMIC DNA]</scope>
    <source>
        <strain evidence="1 2">F225</strain>
    </source>
</reference>
<dbReference type="SUPFAM" id="SSF81853">
    <property type="entry name" value="Family 10 polysaccharide lyase"/>
    <property type="match status" value="1"/>
</dbReference>
<dbReference type="NCBIfam" id="TIGR02474">
    <property type="entry name" value="pec_lyase"/>
    <property type="match status" value="1"/>
</dbReference>
<organism evidence="1 2">
    <name type="scientific">Autumnicola psychrophila</name>
    <dbReference type="NCBI Taxonomy" id="3075592"/>
    <lineage>
        <taxon>Bacteria</taxon>
        <taxon>Pseudomonadati</taxon>
        <taxon>Bacteroidota</taxon>
        <taxon>Flavobacteriia</taxon>
        <taxon>Flavobacteriales</taxon>
        <taxon>Flavobacteriaceae</taxon>
        <taxon>Autumnicola</taxon>
    </lineage>
</organism>
<dbReference type="InterPro" id="IPR012669">
    <property type="entry name" value="Pectate_lyase"/>
</dbReference>
<dbReference type="EMBL" id="JAVRHN010000008">
    <property type="protein sequence ID" value="MDT0686990.1"/>
    <property type="molecule type" value="Genomic_DNA"/>
</dbReference>
<dbReference type="EC" id="4.2.2.2" evidence="1"/>